<dbReference type="GO" id="GO:0008270">
    <property type="term" value="F:zinc ion binding"/>
    <property type="evidence" value="ECO:0007669"/>
    <property type="project" value="UniProtKB-KW"/>
</dbReference>
<dbReference type="RefSeq" id="WP_148692358.1">
    <property type="nucleotide sequence ID" value="NZ_CP020477.1"/>
</dbReference>
<keyword evidence="7" id="KW-0396">Initiation factor</keyword>
<keyword evidence="5" id="KW-0479">Metal-binding</keyword>
<evidence type="ECO:0000256" key="4">
    <source>
        <dbReference type="ARBA" id="ARBA00023163"/>
    </source>
</evidence>
<organism evidence="7 8">
    <name type="scientific">Acidianus manzaensis</name>
    <dbReference type="NCBI Taxonomy" id="282676"/>
    <lineage>
        <taxon>Archaea</taxon>
        <taxon>Thermoproteota</taxon>
        <taxon>Thermoprotei</taxon>
        <taxon>Sulfolobales</taxon>
        <taxon>Sulfolobaceae</taxon>
        <taxon>Acidianus</taxon>
    </lineage>
</organism>
<dbReference type="GO" id="GO:0070897">
    <property type="term" value="P:transcription preinitiation complex assembly"/>
    <property type="evidence" value="ECO:0007669"/>
    <property type="project" value="InterPro"/>
</dbReference>
<evidence type="ECO:0000259" key="6">
    <source>
        <dbReference type="PROSITE" id="PS51134"/>
    </source>
</evidence>
<dbReference type="Gene3D" id="1.10.472.10">
    <property type="entry name" value="Cyclin-like"/>
    <property type="match status" value="1"/>
</dbReference>
<protein>
    <submittedName>
        <fullName evidence="7">Transcription initiation factor IIB 2</fullName>
    </submittedName>
</protein>
<dbReference type="InterPro" id="IPR013150">
    <property type="entry name" value="TFIIB_cyclin"/>
</dbReference>
<dbReference type="Pfam" id="PF00382">
    <property type="entry name" value="TFIIB"/>
    <property type="match status" value="2"/>
</dbReference>
<evidence type="ECO:0000256" key="3">
    <source>
        <dbReference type="ARBA" id="ARBA00023015"/>
    </source>
</evidence>
<dbReference type="GO" id="GO:0003743">
    <property type="term" value="F:translation initiation factor activity"/>
    <property type="evidence" value="ECO:0007669"/>
    <property type="project" value="UniProtKB-KW"/>
</dbReference>
<keyword evidence="5" id="KW-0863">Zinc-finger</keyword>
<keyword evidence="4" id="KW-0804">Transcription</keyword>
<comment type="similarity">
    <text evidence="1">Belongs to the TFIIB family.</text>
</comment>
<evidence type="ECO:0000313" key="8">
    <source>
        <dbReference type="Proteomes" id="UP000193404"/>
    </source>
</evidence>
<keyword evidence="8" id="KW-1185">Reference proteome</keyword>
<dbReference type="InterPro" id="IPR036915">
    <property type="entry name" value="Cyclin-like_sf"/>
</dbReference>
<dbReference type="Gene3D" id="1.10.472.170">
    <property type="match status" value="1"/>
</dbReference>
<dbReference type="SUPFAM" id="SSF57783">
    <property type="entry name" value="Zinc beta-ribbon"/>
    <property type="match status" value="1"/>
</dbReference>
<dbReference type="SMART" id="SM00385">
    <property type="entry name" value="CYCLIN"/>
    <property type="match status" value="1"/>
</dbReference>
<dbReference type="InterPro" id="IPR013137">
    <property type="entry name" value="Znf_TFIIB"/>
</dbReference>
<dbReference type="PROSITE" id="PS51134">
    <property type="entry name" value="ZF_TFIIB"/>
    <property type="match status" value="1"/>
</dbReference>
<proteinExistence type="inferred from homology"/>
<keyword evidence="7" id="KW-0648">Protein biosynthesis</keyword>
<dbReference type="CDD" id="cd20550">
    <property type="entry name" value="CYCLIN_TFIIB_archaea_like_rpt2"/>
    <property type="match status" value="1"/>
</dbReference>
<evidence type="ECO:0000313" key="7">
    <source>
        <dbReference type="EMBL" id="ARM76569.1"/>
    </source>
</evidence>
<dbReference type="PANTHER" id="PTHR11618">
    <property type="entry name" value="TRANSCRIPTION INITIATION FACTOR IIB-RELATED"/>
    <property type="match status" value="1"/>
</dbReference>
<dbReference type="STRING" id="282676.B6F84_11425"/>
<dbReference type="SUPFAM" id="SSF47954">
    <property type="entry name" value="Cyclin-like"/>
    <property type="match status" value="2"/>
</dbReference>
<dbReference type="GeneID" id="41591544"/>
<keyword evidence="2" id="KW-0677">Repeat</keyword>
<dbReference type="KEGG" id="aman:B6F84_11425"/>
<feature type="domain" description="TFIIB-type" evidence="6">
    <location>
        <begin position="1"/>
        <end position="31"/>
    </location>
</feature>
<evidence type="ECO:0000256" key="1">
    <source>
        <dbReference type="ARBA" id="ARBA00010857"/>
    </source>
</evidence>
<sequence length="291" mass="33384">MMCNNCKTDKYIIFDEERGQYICTNCGYVIEEDIIDQGPEWRAYNYQDRLERERTGSPLTFKVHDQGLSTKISGGRVKDKVKAIKLQRLHDKIRVSSKDKKLVTYLSMLNNEAAKIEVQEHVKETAAFILRKLVETGLAKRIDPYALIAAVLYYSCEVNGVPKYLQEIRNRYALSQSEFWNALSRIHYMSKETPKPKIKPVEYIPKIVEKLKLPSIVATKSAEMVEMMYSNGLTSGKGYLALSAATVYLVSTLMDSKKTQKEIADALNITEVTIRNRYKEIIKNFDIEVSL</sequence>
<dbReference type="Proteomes" id="UP000193404">
    <property type="component" value="Chromosome"/>
</dbReference>
<dbReference type="OrthoDB" id="7429at2157"/>
<dbReference type="Pfam" id="PF08271">
    <property type="entry name" value="Zn_Ribbon_TF"/>
    <property type="match status" value="1"/>
</dbReference>
<dbReference type="EMBL" id="CP020477">
    <property type="protein sequence ID" value="ARM76569.1"/>
    <property type="molecule type" value="Genomic_DNA"/>
</dbReference>
<keyword evidence="3" id="KW-0805">Transcription regulation</keyword>
<gene>
    <name evidence="7" type="ORF">B6F84_11425</name>
</gene>
<dbReference type="GO" id="GO:0017025">
    <property type="term" value="F:TBP-class protein binding"/>
    <property type="evidence" value="ECO:0007669"/>
    <property type="project" value="InterPro"/>
</dbReference>
<name>A0A1W6K238_9CREN</name>
<dbReference type="PRINTS" id="PR00685">
    <property type="entry name" value="TIFACTORIIB"/>
</dbReference>
<dbReference type="AlphaFoldDB" id="A0A1W6K238"/>
<evidence type="ECO:0000256" key="2">
    <source>
        <dbReference type="ARBA" id="ARBA00022737"/>
    </source>
</evidence>
<evidence type="ECO:0000256" key="5">
    <source>
        <dbReference type="PROSITE-ProRule" id="PRU00469"/>
    </source>
</evidence>
<dbReference type="PANTHER" id="PTHR11618:SF13">
    <property type="entry name" value="TRANSCRIPTION INITIATION FACTOR IIB"/>
    <property type="match status" value="1"/>
</dbReference>
<dbReference type="GO" id="GO:0097550">
    <property type="term" value="C:transcription preinitiation complex"/>
    <property type="evidence" value="ECO:0007669"/>
    <property type="project" value="TreeGrafter"/>
</dbReference>
<reference evidence="7 8" key="1">
    <citation type="submission" date="2017-03" db="EMBL/GenBank/DDBJ databases">
        <title>Sulfur activation and transportation mechanism of thermophilic Archaea Acidianus manzaensis YN-25.</title>
        <authorList>
            <person name="Ma Y."/>
            <person name="Yang Y."/>
            <person name="Xia J."/>
        </authorList>
    </citation>
    <scope>NUCLEOTIDE SEQUENCE [LARGE SCALE GENOMIC DNA]</scope>
    <source>
        <strain evidence="7 8">YN-25</strain>
    </source>
</reference>
<keyword evidence="5" id="KW-0862">Zinc</keyword>
<accession>A0A1W6K238</accession>
<dbReference type="InterPro" id="IPR013763">
    <property type="entry name" value="Cyclin-like_dom"/>
</dbReference>
<dbReference type="InterPro" id="IPR000812">
    <property type="entry name" value="TFIIB"/>
</dbReference>